<feature type="region of interest" description="Disordered" evidence="1">
    <location>
        <begin position="1"/>
        <end position="26"/>
    </location>
</feature>
<proteinExistence type="predicted"/>
<name>A0A6J5QLF1_9CAUD</name>
<gene>
    <name evidence="2" type="ORF">UFOVP1071_65</name>
</gene>
<feature type="compositionally biased region" description="Basic and acidic residues" evidence="1">
    <location>
        <begin position="7"/>
        <end position="26"/>
    </location>
</feature>
<organism evidence="2">
    <name type="scientific">uncultured Caudovirales phage</name>
    <dbReference type="NCBI Taxonomy" id="2100421"/>
    <lineage>
        <taxon>Viruses</taxon>
        <taxon>Duplodnaviria</taxon>
        <taxon>Heunggongvirae</taxon>
        <taxon>Uroviricota</taxon>
        <taxon>Caudoviricetes</taxon>
        <taxon>Peduoviridae</taxon>
        <taxon>Maltschvirus</taxon>
        <taxon>Maltschvirus maltsch</taxon>
    </lineage>
</organism>
<evidence type="ECO:0000256" key="1">
    <source>
        <dbReference type="SAM" id="MobiDB-lite"/>
    </source>
</evidence>
<reference evidence="2" key="1">
    <citation type="submission" date="2020-05" db="EMBL/GenBank/DDBJ databases">
        <authorList>
            <person name="Chiriac C."/>
            <person name="Salcher M."/>
            <person name="Ghai R."/>
            <person name="Kavagutti S V."/>
        </authorList>
    </citation>
    <scope>NUCLEOTIDE SEQUENCE</scope>
</reference>
<accession>A0A6J5QLF1</accession>
<dbReference type="EMBL" id="LR797022">
    <property type="protein sequence ID" value="CAB4181808.1"/>
    <property type="molecule type" value="Genomic_DNA"/>
</dbReference>
<protein>
    <submittedName>
        <fullName evidence="2">Uncharacterized protein</fullName>
    </submittedName>
</protein>
<sequence>MSKTRRRNNERDYYDGDFESRQETKNKKLERRIERALRVGDVEELTDEDGMDPDYFDYMVEEELMELQNADI</sequence>
<evidence type="ECO:0000313" key="2">
    <source>
        <dbReference type="EMBL" id="CAB4181808.1"/>
    </source>
</evidence>